<dbReference type="PANTHER" id="PTHR30269">
    <property type="entry name" value="TRANSMEMBRANE PROTEIN YFCA"/>
    <property type="match status" value="1"/>
</dbReference>
<feature type="transmembrane region" description="Helical" evidence="8">
    <location>
        <begin position="30"/>
        <end position="55"/>
    </location>
</feature>
<keyword evidence="10" id="KW-1185">Reference proteome</keyword>
<dbReference type="AlphaFoldDB" id="A0A2T5MHS4"/>
<keyword evidence="7 8" id="KW-0472">Membrane</keyword>
<keyword evidence="3" id="KW-0813">Transport</keyword>
<comment type="similarity">
    <text evidence="2 8">Belongs to the 4-toluene sulfonate uptake permease (TSUP) (TC 2.A.102) family.</text>
</comment>
<dbReference type="InterPro" id="IPR002781">
    <property type="entry name" value="TM_pro_TauE-like"/>
</dbReference>
<keyword evidence="5 8" id="KW-0812">Transmembrane</keyword>
<organism evidence="9 10">
    <name type="scientific">Stenotrophobium rhamnosiphilum</name>
    <dbReference type="NCBI Taxonomy" id="2029166"/>
    <lineage>
        <taxon>Bacteria</taxon>
        <taxon>Pseudomonadati</taxon>
        <taxon>Pseudomonadota</taxon>
        <taxon>Gammaproteobacteria</taxon>
        <taxon>Nevskiales</taxon>
        <taxon>Nevskiaceae</taxon>
        <taxon>Stenotrophobium</taxon>
    </lineage>
</organism>
<dbReference type="PANTHER" id="PTHR30269:SF0">
    <property type="entry name" value="MEMBRANE TRANSPORTER PROTEIN YFCA-RELATED"/>
    <property type="match status" value="1"/>
</dbReference>
<dbReference type="InterPro" id="IPR052017">
    <property type="entry name" value="TSUP"/>
</dbReference>
<feature type="transmembrane region" description="Helical" evidence="8">
    <location>
        <begin position="91"/>
        <end position="112"/>
    </location>
</feature>
<dbReference type="GO" id="GO:0005886">
    <property type="term" value="C:plasma membrane"/>
    <property type="evidence" value="ECO:0007669"/>
    <property type="project" value="UniProtKB-SubCell"/>
</dbReference>
<accession>A0A2T5MHS4</accession>
<feature type="transmembrane region" description="Helical" evidence="8">
    <location>
        <begin position="203"/>
        <end position="223"/>
    </location>
</feature>
<dbReference type="Proteomes" id="UP000244248">
    <property type="component" value="Unassembled WGS sequence"/>
</dbReference>
<reference evidence="9 10" key="1">
    <citation type="submission" date="2018-04" db="EMBL/GenBank/DDBJ databases">
        <title>Novel species isolated from glacier.</title>
        <authorList>
            <person name="Liu Q."/>
            <person name="Xin Y.-H."/>
        </authorList>
    </citation>
    <scope>NUCLEOTIDE SEQUENCE [LARGE SCALE GENOMIC DNA]</scope>
    <source>
        <strain evidence="9 10">GT1R17</strain>
    </source>
</reference>
<dbReference type="EMBL" id="QANS01000002">
    <property type="protein sequence ID" value="PTU32141.1"/>
    <property type="molecule type" value="Genomic_DNA"/>
</dbReference>
<evidence type="ECO:0000256" key="3">
    <source>
        <dbReference type="ARBA" id="ARBA00022448"/>
    </source>
</evidence>
<comment type="subcellular location">
    <subcellularLocation>
        <location evidence="1 8">Cell membrane</location>
        <topology evidence="1 8">Multi-pass membrane protein</topology>
    </subcellularLocation>
</comment>
<feature type="transmembrane region" description="Helical" evidence="8">
    <location>
        <begin position="172"/>
        <end position="196"/>
    </location>
</feature>
<evidence type="ECO:0000256" key="4">
    <source>
        <dbReference type="ARBA" id="ARBA00022475"/>
    </source>
</evidence>
<keyword evidence="6 8" id="KW-1133">Transmembrane helix</keyword>
<comment type="caution">
    <text evidence="9">The sequence shown here is derived from an EMBL/GenBank/DDBJ whole genome shotgun (WGS) entry which is preliminary data.</text>
</comment>
<evidence type="ECO:0000256" key="6">
    <source>
        <dbReference type="ARBA" id="ARBA00022989"/>
    </source>
</evidence>
<dbReference type="Pfam" id="PF01925">
    <property type="entry name" value="TauE"/>
    <property type="match status" value="1"/>
</dbReference>
<dbReference type="OrthoDB" id="8559109at2"/>
<evidence type="ECO:0000313" key="10">
    <source>
        <dbReference type="Proteomes" id="UP000244248"/>
    </source>
</evidence>
<gene>
    <name evidence="9" type="ORF">CJD38_05605</name>
</gene>
<name>A0A2T5MHS4_9GAMM</name>
<dbReference type="RefSeq" id="WP_107939333.1">
    <property type="nucleotide sequence ID" value="NZ_QANS01000002.1"/>
</dbReference>
<evidence type="ECO:0000256" key="2">
    <source>
        <dbReference type="ARBA" id="ARBA00009142"/>
    </source>
</evidence>
<evidence type="ECO:0000256" key="5">
    <source>
        <dbReference type="ARBA" id="ARBA00022692"/>
    </source>
</evidence>
<feature type="transmembrane region" description="Helical" evidence="8">
    <location>
        <begin position="133"/>
        <end position="166"/>
    </location>
</feature>
<feature type="transmembrane region" description="Helical" evidence="8">
    <location>
        <begin position="67"/>
        <end position="85"/>
    </location>
</feature>
<evidence type="ECO:0000256" key="7">
    <source>
        <dbReference type="ARBA" id="ARBA00023136"/>
    </source>
</evidence>
<keyword evidence="4 8" id="KW-1003">Cell membrane</keyword>
<evidence type="ECO:0000256" key="1">
    <source>
        <dbReference type="ARBA" id="ARBA00004651"/>
    </source>
</evidence>
<evidence type="ECO:0000313" key="9">
    <source>
        <dbReference type="EMBL" id="PTU32141.1"/>
    </source>
</evidence>
<protein>
    <recommendedName>
        <fullName evidence="8">Probable membrane transporter protein</fullName>
    </recommendedName>
</protein>
<sequence>MDQLPLLLTGFVASFFSALAGGGAGLVQFPALIALGLPFTLAIVTHKVAVVALGVGSAGKLLRSFKFDWPLIGLMLAVGVPGLIIGNLSALVIPAAPGKVLFGVTNIAMALYSILKPDFGVIAAPRNREGRGLWIGAGLMSVVGFLCGVFPSGPGLFATLVFLRWFGFDYQAAVASTMLMVALVWNSIAGVTVALAAPVRWDWIPALAVGGVLGGYFGSSLALLKGNRFIKRAFESVTLLMGAWLLLQGVETWQ</sequence>
<evidence type="ECO:0000256" key="8">
    <source>
        <dbReference type="RuleBase" id="RU363041"/>
    </source>
</evidence>
<proteinExistence type="inferred from homology"/>